<evidence type="ECO:0000256" key="1">
    <source>
        <dbReference type="ARBA" id="ARBA00010373"/>
    </source>
</evidence>
<comment type="similarity">
    <text evidence="1">Belongs to the phosphopentomutase family.</text>
</comment>
<dbReference type="Pfam" id="PF01676">
    <property type="entry name" value="Metalloenzyme"/>
    <property type="match status" value="1"/>
</dbReference>
<proteinExistence type="inferred from homology"/>
<dbReference type="InterPro" id="IPR006124">
    <property type="entry name" value="Metalloenzyme"/>
</dbReference>
<dbReference type="Gene3D" id="3.40.720.10">
    <property type="entry name" value="Alkaline Phosphatase, subunit A"/>
    <property type="match status" value="1"/>
</dbReference>
<evidence type="ECO:0000256" key="2">
    <source>
        <dbReference type="ARBA" id="ARBA00022723"/>
    </source>
</evidence>
<dbReference type="SUPFAM" id="SSF53649">
    <property type="entry name" value="Alkaline phosphatase-like"/>
    <property type="match status" value="1"/>
</dbReference>
<dbReference type="InterPro" id="IPR010045">
    <property type="entry name" value="DeoB"/>
</dbReference>
<dbReference type="InterPro" id="IPR017850">
    <property type="entry name" value="Alkaline_phosphatase_core_sf"/>
</dbReference>
<comment type="caution">
    <text evidence="5">The sequence shown here is derived from an EMBL/GenBank/DDBJ whole genome shotgun (WGS) entry which is preliminary data.</text>
</comment>
<reference evidence="5" key="1">
    <citation type="journal article" date="2015" name="Nature">
        <title>Complex archaea that bridge the gap between prokaryotes and eukaryotes.</title>
        <authorList>
            <person name="Spang A."/>
            <person name="Saw J.H."/>
            <person name="Jorgensen S.L."/>
            <person name="Zaremba-Niedzwiedzka K."/>
            <person name="Martijn J."/>
            <person name="Lind A.E."/>
            <person name="van Eijk R."/>
            <person name="Schleper C."/>
            <person name="Guy L."/>
            <person name="Ettema T.J."/>
        </authorList>
    </citation>
    <scope>NUCLEOTIDE SEQUENCE</scope>
</reference>
<keyword evidence="3" id="KW-0464">Manganese</keyword>
<feature type="domain" description="Metalloenzyme" evidence="4">
    <location>
        <begin position="15"/>
        <end position="160"/>
    </location>
</feature>
<dbReference type="GO" id="GO:0008973">
    <property type="term" value="F:phosphopentomutase activity"/>
    <property type="evidence" value="ECO:0007669"/>
    <property type="project" value="InterPro"/>
</dbReference>
<organism evidence="5">
    <name type="scientific">marine sediment metagenome</name>
    <dbReference type="NCBI Taxonomy" id="412755"/>
    <lineage>
        <taxon>unclassified sequences</taxon>
        <taxon>metagenomes</taxon>
        <taxon>ecological metagenomes</taxon>
    </lineage>
</organism>
<evidence type="ECO:0000313" key="5">
    <source>
        <dbReference type="EMBL" id="KKK79557.1"/>
    </source>
</evidence>
<dbReference type="AlphaFoldDB" id="A0A0F8YDP5"/>
<sequence length="170" mass="18393">EGTVIDQLSREGIGVVSVGKVSDMFSGRGFLISGSRITKSNAHGLKELDNMALNLDNGLVFANLVDFDTLWGHRNDTAGFRGGLVEFDQWLDGFISRMRTDDFLAITADHGLDPTYPGTDHTREQVPLLLYGQKVKPSALGVRDGFMDLGATVAGVFKINPPAQGRDILA</sequence>
<name>A0A0F8YDP5_9ZZZZ</name>
<dbReference type="GO" id="GO:0000287">
    <property type="term" value="F:magnesium ion binding"/>
    <property type="evidence" value="ECO:0007669"/>
    <property type="project" value="InterPro"/>
</dbReference>
<feature type="non-terminal residue" evidence="5">
    <location>
        <position position="1"/>
    </location>
</feature>
<gene>
    <name evidence="5" type="ORF">LCGC14_2832310</name>
</gene>
<keyword evidence="2" id="KW-0479">Metal-binding</keyword>
<dbReference type="PANTHER" id="PTHR21110">
    <property type="entry name" value="PHOSPHOPENTOMUTASE"/>
    <property type="match status" value="1"/>
</dbReference>
<evidence type="ECO:0000256" key="3">
    <source>
        <dbReference type="ARBA" id="ARBA00023211"/>
    </source>
</evidence>
<dbReference type="GO" id="GO:0005829">
    <property type="term" value="C:cytosol"/>
    <property type="evidence" value="ECO:0007669"/>
    <property type="project" value="TreeGrafter"/>
</dbReference>
<evidence type="ECO:0000259" key="4">
    <source>
        <dbReference type="Pfam" id="PF01676"/>
    </source>
</evidence>
<accession>A0A0F8YDP5</accession>
<dbReference type="GO" id="GO:0043094">
    <property type="term" value="P:metabolic compound salvage"/>
    <property type="evidence" value="ECO:0007669"/>
    <property type="project" value="InterPro"/>
</dbReference>
<dbReference type="PANTHER" id="PTHR21110:SF0">
    <property type="entry name" value="PHOSPHOPENTOMUTASE"/>
    <property type="match status" value="1"/>
</dbReference>
<dbReference type="GO" id="GO:0009117">
    <property type="term" value="P:nucleotide metabolic process"/>
    <property type="evidence" value="ECO:0007669"/>
    <property type="project" value="InterPro"/>
</dbReference>
<protein>
    <recommendedName>
        <fullName evidence="4">Metalloenzyme domain-containing protein</fullName>
    </recommendedName>
</protein>
<dbReference type="EMBL" id="LAZR01053972">
    <property type="protein sequence ID" value="KKK79557.1"/>
    <property type="molecule type" value="Genomic_DNA"/>
</dbReference>